<dbReference type="RefSeq" id="XP_012334674.1">
    <property type="nucleotide sequence ID" value="XM_012479251.1"/>
</dbReference>
<dbReference type="VEuPathDB" id="PlasmoDB:AK88_01616"/>
<sequence length="35" mass="4038">MDYELFLVSNILGISIVILIFIFHYLYADEGNDVS</sequence>
<evidence type="ECO:0000256" key="1">
    <source>
        <dbReference type="SAM" id="Phobius"/>
    </source>
</evidence>
<dbReference type="SUPFAM" id="SSF103464">
    <property type="entry name" value="Oligosaccharyltransferase subunit ost4p"/>
    <property type="match status" value="1"/>
</dbReference>
<dbReference type="GeneID" id="24266930"/>
<name>A0A0D9QNS4_PLAFR</name>
<keyword evidence="1" id="KW-0812">Transmembrane</keyword>
<evidence type="ECO:0000313" key="3">
    <source>
        <dbReference type="Proteomes" id="UP000054561"/>
    </source>
</evidence>
<proteinExistence type="predicted"/>
<dbReference type="EMBL" id="KQ001658">
    <property type="protein sequence ID" value="KJP88735.1"/>
    <property type="molecule type" value="Genomic_DNA"/>
</dbReference>
<dbReference type="Proteomes" id="UP000054561">
    <property type="component" value="Unassembled WGS sequence"/>
</dbReference>
<keyword evidence="3" id="KW-1185">Reference proteome</keyword>
<keyword evidence="1" id="KW-0472">Membrane</keyword>
<gene>
    <name evidence="2" type="ORF">AK88_01616</name>
</gene>
<accession>A0A0D9QNS4</accession>
<evidence type="ECO:0000313" key="2">
    <source>
        <dbReference type="EMBL" id="KJP88735.1"/>
    </source>
</evidence>
<dbReference type="InterPro" id="IPR036330">
    <property type="entry name" value="Ost4p_sf"/>
</dbReference>
<dbReference type="AlphaFoldDB" id="A0A0D9QNS4"/>
<keyword evidence="1" id="KW-1133">Transmembrane helix</keyword>
<organism evidence="2 3">
    <name type="scientific">Plasmodium fragile</name>
    <dbReference type="NCBI Taxonomy" id="5857"/>
    <lineage>
        <taxon>Eukaryota</taxon>
        <taxon>Sar</taxon>
        <taxon>Alveolata</taxon>
        <taxon>Apicomplexa</taxon>
        <taxon>Aconoidasida</taxon>
        <taxon>Haemosporida</taxon>
        <taxon>Plasmodiidae</taxon>
        <taxon>Plasmodium</taxon>
        <taxon>Plasmodium (Plasmodium)</taxon>
    </lineage>
</organism>
<reference evidence="2 3" key="1">
    <citation type="submission" date="2014-03" db="EMBL/GenBank/DDBJ databases">
        <title>The Genome Sequence of Plasmodium fragile nilgiri.</title>
        <authorList>
            <consortium name="The Broad Institute Genomics Platform"/>
            <consortium name="The Broad Institute Genome Sequencing Center for Infectious Disease"/>
            <person name="Neafsey D."/>
            <person name="Duraisingh M."/>
            <person name="Young S.K."/>
            <person name="Zeng Q."/>
            <person name="Gargeya S."/>
            <person name="Abouelleil A."/>
            <person name="Alvarado L."/>
            <person name="Chapman S.B."/>
            <person name="Gainer-Dewar J."/>
            <person name="Goldberg J."/>
            <person name="Griggs A."/>
            <person name="Gujja S."/>
            <person name="Hansen M."/>
            <person name="Howarth C."/>
            <person name="Imamovic A."/>
            <person name="Larimer J."/>
            <person name="Pearson M."/>
            <person name="Poon T.W."/>
            <person name="Priest M."/>
            <person name="Roberts A."/>
            <person name="Saif S."/>
            <person name="Shea T."/>
            <person name="Sykes S."/>
            <person name="Wortman J."/>
            <person name="Nusbaum C."/>
            <person name="Birren B."/>
        </authorList>
    </citation>
    <scope>NUCLEOTIDE SEQUENCE [LARGE SCALE GENOMIC DNA]</scope>
    <source>
        <strain evidence="3">nilgiri</strain>
    </source>
</reference>
<feature type="transmembrane region" description="Helical" evidence="1">
    <location>
        <begin position="6"/>
        <end position="27"/>
    </location>
</feature>
<protein>
    <submittedName>
        <fullName evidence="2">Uncharacterized protein</fullName>
    </submittedName>
</protein>